<proteinExistence type="predicted"/>
<name>A0A562MFT1_9SPHI</name>
<dbReference type="AlphaFoldDB" id="A0A562MFT1"/>
<evidence type="ECO:0000313" key="2">
    <source>
        <dbReference type="Proteomes" id="UP000315908"/>
    </source>
</evidence>
<dbReference type="Proteomes" id="UP000315908">
    <property type="component" value="Unassembled WGS sequence"/>
</dbReference>
<comment type="caution">
    <text evidence="1">The sequence shown here is derived from an EMBL/GenBank/DDBJ whole genome shotgun (WGS) entry which is preliminary data.</text>
</comment>
<dbReference type="EMBL" id="VLKR01000015">
    <property type="protein sequence ID" value="TWI18783.1"/>
    <property type="molecule type" value="Genomic_DNA"/>
</dbReference>
<organism evidence="1 2">
    <name type="scientific">Sphingobacterium siyangense</name>
    <dbReference type="NCBI Taxonomy" id="459529"/>
    <lineage>
        <taxon>Bacteria</taxon>
        <taxon>Pseudomonadati</taxon>
        <taxon>Bacteroidota</taxon>
        <taxon>Sphingobacteriia</taxon>
        <taxon>Sphingobacteriales</taxon>
        <taxon>Sphingobacteriaceae</taxon>
        <taxon>Sphingobacterium</taxon>
    </lineage>
</organism>
<reference evidence="1 2" key="1">
    <citation type="journal article" date="2015" name="Stand. Genomic Sci.">
        <title>Genomic Encyclopedia of Bacterial and Archaeal Type Strains, Phase III: the genomes of soil and plant-associated and newly described type strains.</title>
        <authorList>
            <person name="Whitman W.B."/>
            <person name="Woyke T."/>
            <person name="Klenk H.P."/>
            <person name="Zhou Y."/>
            <person name="Lilburn T.G."/>
            <person name="Beck B.J."/>
            <person name="De Vos P."/>
            <person name="Vandamme P."/>
            <person name="Eisen J.A."/>
            <person name="Garrity G."/>
            <person name="Hugenholtz P."/>
            <person name="Kyrpides N.C."/>
        </authorList>
    </citation>
    <scope>NUCLEOTIDE SEQUENCE [LARGE SCALE GENOMIC DNA]</scope>
    <source>
        <strain evidence="1 2">CGMCC 1.6855</strain>
    </source>
</reference>
<accession>A0A562MFT1</accession>
<sequence>MSDNFFYGSPKSTGGSIKTSTFALSRPDKQLQEGDILVVYGYNHHIKAFPLMLSFKLRPFV</sequence>
<dbReference type="RefSeq" id="WP_145328367.1">
    <property type="nucleotide sequence ID" value="NZ_VLKR01000015.1"/>
</dbReference>
<evidence type="ECO:0000313" key="1">
    <source>
        <dbReference type="EMBL" id="TWI18783.1"/>
    </source>
</evidence>
<gene>
    <name evidence="1" type="ORF">IQ31_02911</name>
</gene>
<dbReference type="OrthoDB" id="123404at117747"/>
<protein>
    <submittedName>
        <fullName evidence="1">Uncharacterized protein</fullName>
    </submittedName>
</protein>